<dbReference type="InterPro" id="IPR050121">
    <property type="entry name" value="Cytochrome_P450_monoxygenase"/>
</dbReference>
<evidence type="ECO:0000313" key="16">
    <source>
        <dbReference type="EMBL" id="KAF9530906.1"/>
    </source>
</evidence>
<dbReference type="InterPro" id="IPR017972">
    <property type="entry name" value="Cyt_P450_CS"/>
</dbReference>
<dbReference type="InterPro" id="IPR001128">
    <property type="entry name" value="Cyt_P450"/>
</dbReference>
<dbReference type="OrthoDB" id="1470350at2759"/>
<evidence type="ECO:0000256" key="13">
    <source>
        <dbReference type="PIRSR" id="PIRSR602403-1"/>
    </source>
</evidence>
<comment type="pathway">
    <text evidence="3">Secondary metabolite biosynthesis; terpenoid biosynthesis.</text>
</comment>
<evidence type="ECO:0000256" key="12">
    <source>
        <dbReference type="ARBA" id="ARBA00023136"/>
    </source>
</evidence>
<keyword evidence="11 14" id="KW-0503">Monooxygenase</keyword>
<gene>
    <name evidence="16" type="ORF">CPB83DRAFT_809795</name>
</gene>
<dbReference type="CDD" id="cd11069">
    <property type="entry name" value="CYP_FUM15-like"/>
    <property type="match status" value="1"/>
</dbReference>
<dbReference type="Gene3D" id="1.10.630.10">
    <property type="entry name" value="Cytochrome P450"/>
    <property type="match status" value="1"/>
</dbReference>
<keyword evidence="17" id="KW-1185">Reference proteome</keyword>
<evidence type="ECO:0000256" key="9">
    <source>
        <dbReference type="ARBA" id="ARBA00023002"/>
    </source>
</evidence>
<evidence type="ECO:0000256" key="4">
    <source>
        <dbReference type="ARBA" id="ARBA00010617"/>
    </source>
</evidence>
<keyword evidence="5 13" id="KW-0349">Heme</keyword>
<accession>A0A9P6EJK2</accession>
<name>A0A9P6EJK2_9AGAR</name>
<dbReference type="GO" id="GO:0020037">
    <property type="term" value="F:heme binding"/>
    <property type="evidence" value="ECO:0007669"/>
    <property type="project" value="InterPro"/>
</dbReference>
<protein>
    <submittedName>
        <fullName evidence="16">Cytochrome P450</fullName>
    </submittedName>
</protein>
<comment type="subcellular location">
    <subcellularLocation>
        <location evidence="2">Membrane</location>
    </subcellularLocation>
</comment>
<keyword evidence="7 13" id="KW-0479">Metal-binding</keyword>
<proteinExistence type="inferred from homology"/>
<feature type="transmembrane region" description="Helical" evidence="15">
    <location>
        <begin position="12"/>
        <end position="31"/>
    </location>
</feature>
<sequence>MFEPTTTFLCDIYLLNHVSLIALGVLLLLLFGMSRKSKNIKGTSLNGPISPSFLFGYYRQLTESEDDAAMYEEWAKAYGPAYVVPGGFGTKNIVICDPRANAHFYSKETFGYVQTKLARIFIENLMGRGLLWSEGESHRRQRKALSPAFSNAAIRRLTPVFYDAAYKMTGAWNNAINAGSGQAIIDVQIWMNRISLDSIGIAGFGHDFHALDGQESAIVQVLESFSDEDTSILSRLVFFLGPVLPILQKLPTEQNRTVVKMKKTMRVIADELLERNRKAKDGQAMAEEKSIIGLLIKAESTSSSLAMSQEEILAQNVLLLAGYETTSSKADWALIELCRQPDKQRKLREELAQFTTSDPTFDQLSATLPYLDAVVQEVLRLHSPVTQNTRVAAEDDVIPFTNPVTTATGETITRLVIPKGASVLSPISYMNRAETYWGSNAREFQPERWLEKDACKCAEEIQGYKHILTFSDGPRICLGKSFALTEFKAVLSVMIRRYSFELPDGPDTKITKHPSILPRPKLSTVSGPKLYLKVKAV</sequence>
<dbReference type="GO" id="GO:0016020">
    <property type="term" value="C:membrane"/>
    <property type="evidence" value="ECO:0007669"/>
    <property type="project" value="UniProtKB-SubCell"/>
</dbReference>
<evidence type="ECO:0000256" key="14">
    <source>
        <dbReference type="RuleBase" id="RU000461"/>
    </source>
</evidence>
<dbReference type="EMBL" id="MU157837">
    <property type="protein sequence ID" value="KAF9530906.1"/>
    <property type="molecule type" value="Genomic_DNA"/>
</dbReference>
<dbReference type="GO" id="GO:0004497">
    <property type="term" value="F:monooxygenase activity"/>
    <property type="evidence" value="ECO:0007669"/>
    <property type="project" value="UniProtKB-KW"/>
</dbReference>
<evidence type="ECO:0000256" key="11">
    <source>
        <dbReference type="ARBA" id="ARBA00023033"/>
    </source>
</evidence>
<keyword evidence="9 14" id="KW-0560">Oxidoreductase</keyword>
<feature type="binding site" description="axial binding residue" evidence="13">
    <location>
        <position position="477"/>
    </location>
    <ligand>
        <name>heme</name>
        <dbReference type="ChEBI" id="CHEBI:30413"/>
    </ligand>
    <ligandPart>
        <name>Fe</name>
        <dbReference type="ChEBI" id="CHEBI:18248"/>
    </ligandPart>
</feature>
<evidence type="ECO:0000256" key="6">
    <source>
        <dbReference type="ARBA" id="ARBA00022692"/>
    </source>
</evidence>
<organism evidence="16 17">
    <name type="scientific">Crepidotus variabilis</name>
    <dbReference type="NCBI Taxonomy" id="179855"/>
    <lineage>
        <taxon>Eukaryota</taxon>
        <taxon>Fungi</taxon>
        <taxon>Dikarya</taxon>
        <taxon>Basidiomycota</taxon>
        <taxon>Agaricomycotina</taxon>
        <taxon>Agaricomycetes</taxon>
        <taxon>Agaricomycetidae</taxon>
        <taxon>Agaricales</taxon>
        <taxon>Agaricineae</taxon>
        <taxon>Crepidotaceae</taxon>
        <taxon>Crepidotus</taxon>
    </lineage>
</organism>
<evidence type="ECO:0000256" key="5">
    <source>
        <dbReference type="ARBA" id="ARBA00022617"/>
    </source>
</evidence>
<comment type="similarity">
    <text evidence="4 14">Belongs to the cytochrome P450 family.</text>
</comment>
<evidence type="ECO:0000256" key="2">
    <source>
        <dbReference type="ARBA" id="ARBA00004370"/>
    </source>
</evidence>
<dbReference type="SUPFAM" id="SSF48264">
    <property type="entry name" value="Cytochrome P450"/>
    <property type="match status" value="1"/>
</dbReference>
<dbReference type="InterPro" id="IPR002403">
    <property type="entry name" value="Cyt_P450_E_grp-IV"/>
</dbReference>
<evidence type="ECO:0000256" key="15">
    <source>
        <dbReference type="SAM" id="Phobius"/>
    </source>
</evidence>
<dbReference type="GO" id="GO:0005506">
    <property type="term" value="F:iron ion binding"/>
    <property type="evidence" value="ECO:0007669"/>
    <property type="project" value="InterPro"/>
</dbReference>
<evidence type="ECO:0000256" key="7">
    <source>
        <dbReference type="ARBA" id="ARBA00022723"/>
    </source>
</evidence>
<dbReference type="PRINTS" id="PR00465">
    <property type="entry name" value="EP450IV"/>
</dbReference>
<evidence type="ECO:0000256" key="3">
    <source>
        <dbReference type="ARBA" id="ARBA00004721"/>
    </source>
</evidence>
<evidence type="ECO:0000256" key="8">
    <source>
        <dbReference type="ARBA" id="ARBA00022989"/>
    </source>
</evidence>
<evidence type="ECO:0000256" key="1">
    <source>
        <dbReference type="ARBA" id="ARBA00001971"/>
    </source>
</evidence>
<comment type="cofactor">
    <cofactor evidence="1 13">
        <name>heme</name>
        <dbReference type="ChEBI" id="CHEBI:30413"/>
    </cofactor>
</comment>
<comment type="caution">
    <text evidence="16">The sequence shown here is derived from an EMBL/GenBank/DDBJ whole genome shotgun (WGS) entry which is preliminary data.</text>
</comment>
<keyword evidence="8 15" id="KW-1133">Transmembrane helix</keyword>
<dbReference type="PRINTS" id="PR00385">
    <property type="entry name" value="P450"/>
</dbReference>
<dbReference type="PANTHER" id="PTHR24305">
    <property type="entry name" value="CYTOCHROME P450"/>
    <property type="match status" value="1"/>
</dbReference>
<evidence type="ECO:0000313" key="17">
    <source>
        <dbReference type="Proteomes" id="UP000807306"/>
    </source>
</evidence>
<dbReference type="GO" id="GO:0016705">
    <property type="term" value="F:oxidoreductase activity, acting on paired donors, with incorporation or reduction of molecular oxygen"/>
    <property type="evidence" value="ECO:0007669"/>
    <property type="project" value="InterPro"/>
</dbReference>
<keyword evidence="12 15" id="KW-0472">Membrane</keyword>
<keyword evidence="10 13" id="KW-0408">Iron</keyword>
<keyword evidence="6 15" id="KW-0812">Transmembrane</keyword>
<dbReference type="AlphaFoldDB" id="A0A9P6EJK2"/>
<dbReference type="Proteomes" id="UP000807306">
    <property type="component" value="Unassembled WGS sequence"/>
</dbReference>
<evidence type="ECO:0000256" key="10">
    <source>
        <dbReference type="ARBA" id="ARBA00023004"/>
    </source>
</evidence>
<dbReference type="PANTHER" id="PTHR24305:SF166">
    <property type="entry name" value="CYTOCHROME P450 12A4, MITOCHONDRIAL-RELATED"/>
    <property type="match status" value="1"/>
</dbReference>
<dbReference type="InterPro" id="IPR036396">
    <property type="entry name" value="Cyt_P450_sf"/>
</dbReference>
<reference evidence="16" key="1">
    <citation type="submission" date="2020-11" db="EMBL/GenBank/DDBJ databases">
        <authorList>
            <consortium name="DOE Joint Genome Institute"/>
            <person name="Ahrendt S."/>
            <person name="Riley R."/>
            <person name="Andreopoulos W."/>
            <person name="Labutti K."/>
            <person name="Pangilinan J."/>
            <person name="Ruiz-Duenas F.J."/>
            <person name="Barrasa J.M."/>
            <person name="Sanchez-Garcia M."/>
            <person name="Camarero S."/>
            <person name="Miyauchi S."/>
            <person name="Serrano A."/>
            <person name="Linde D."/>
            <person name="Babiker R."/>
            <person name="Drula E."/>
            <person name="Ayuso-Fernandez I."/>
            <person name="Pacheco R."/>
            <person name="Padilla G."/>
            <person name="Ferreira P."/>
            <person name="Barriuso J."/>
            <person name="Kellner H."/>
            <person name="Castanera R."/>
            <person name="Alfaro M."/>
            <person name="Ramirez L."/>
            <person name="Pisabarro A.G."/>
            <person name="Kuo A."/>
            <person name="Tritt A."/>
            <person name="Lipzen A."/>
            <person name="He G."/>
            <person name="Yan M."/>
            <person name="Ng V."/>
            <person name="Cullen D."/>
            <person name="Martin F."/>
            <person name="Rosso M.-N."/>
            <person name="Henrissat B."/>
            <person name="Hibbett D."/>
            <person name="Martinez A.T."/>
            <person name="Grigoriev I.V."/>
        </authorList>
    </citation>
    <scope>NUCLEOTIDE SEQUENCE</scope>
    <source>
        <strain evidence="16">CBS 506.95</strain>
    </source>
</reference>
<dbReference type="Pfam" id="PF00067">
    <property type="entry name" value="p450"/>
    <property type="match status" value="1"/>
</dbReference>
<dbReference type="PROSITE" id="PS00086">
    <property type="entry name" value="CYTOCHROME_P450"/>
    <property type="match status" value="1"/>
</dbReference>